<dbReference type="Gene3D" id="1.10.510.10">
    <property type="entry name" value="Transferase(Phosphotransferase) domain 1"/>
    <property type="match status" value="1"/>
</dbReference>
<keyword evidence="7" id="KW-1185">Reference proteome</keyword>
<dbReference type="PANTHER" id="PTHR24346">
    <property type="entry name" value="MAP/MICROTUBULE AFFINITY-REGULATING KINASE"/>
    <property type="match status" value="1"/>
</dbReference>
<keyword evidence="2 3" id="KW-0067">ATP-binding</keyword>
<comment type="caution">
    <text evidence="6">The sequence shown here is derived from an EMBL/GenBank/DDBJ whole genome shotgun (WGS) entry which is preliminary data.</text>
</comment>
<dbReference type="InterPro" id="IPR017441">
    <property type="entry name" value="Protein_kinase_ATP_BS"/>
</dbReference>
<evidence type="ECO:0000256" key="2">
    <source>
        <dbReference type="ARBA" id="ARBA00022840"/>
    </source>
</evidence>
<evidence type="ECO:0000256" key="1">
    <source>
        <dbReference type="ARBA" id="ARBA00022741"/>
    </source>
</evidence>
<dbReference type="GO" id="GO:0035556">
    <property type="term" value="P:intracellular signal transduction"/>
    <property type="evidence" value="ECO:0007669"/>
    <property type="project" value="TreeGrafter"/>
</dbReference>
<reference evidence="6 7" key="1">
    <citation type="journal article" date="2020" name="ISME J.">
        <title>Uncovering the hidden diversity of litter-decomposition mechanisms in mushroom-forming fungi.</title>
        <authorList>
            <person name="Floudas D."/>
            <person name="Bentzer J."/>
            <person name="Ahren D."/>
            <person name="Johansson T."/>
            <person name="Persson P."/>
            <person name="Tunlid A."/>
        </authorList>
    </citation>
    <scope>NUCLEOTIDE SEQUENCE [LARGE SCALE GENOMIC DNA]</scope>
    <source>
        <strain evidence="6 7">CBS 101986</strain>
    </source>
</reference>
<dbReference type="PROSITE" id="PS50011">
    <property type="entry name" value="PROTEIN_KINASE_DOM"/>
    <property type="match status" value="1"/>
</dbReference>
<dbReference type="InterPro" id="IPR000719">
    <property type="entry name" value="Prot_kinase_dom"/>
</dbReference>
<dbReference type="Pfam" id="PF00069">
    <property type="entry name" value="Pkinase"/>
    <property type="match status" value="1"/>
</dbReference>
<evidence type="ECO:0000313" key="6">
    <source>
        <dbReference type="EMBL" id="KAF5310951.1"/>
    </source>
</evidence>
<keyword evidence="1 3" id="KW-0547">Nucleotide-binding</keyword>
<accession>A0A8H5AUE1</accession>
<feature type="compositionally biased region" description="Low complexity" evidence="4">
    <location>
        <begin position="396"/>
        <end position="412"/>
    </location>
</feature>
<dbReference type="PANTHER" id="PTHR24346:SF30">
    <property type="entry name" value="MATERNAL EMBRYONIC LEUCINE ZIPPER KINASE"/>
    <property type="match status" value="1"/>
</dbReference>
<evidence type="ECO:0000259" key="5">
    <source>
        <dbReference type="PROSITE" id="PS50011"/>
    </source>
</evidence>
<gene>
    <name evidence="6" type="ORF">D9619_008088</name>
</gene>
<feature type="binding site" evidence="3">
    <location>
        <position position="57"/>
    </location>
    <ligand>
        <name>ATP</name>
        <dbReference type="ChEBI" id="CHEBI:30616"/>
    </ligand>
</feature>
<dbReference type="OrthoDB" id="541276at2759"/>
<feature type="region of interest" description="Disordered" evidence="4">
    <location>
        <begin position="319"/>
        <end position="339"/>
    </location>
</feature>
<dbReference type="PROSITE" id="PS00107">
    <property type="entry name" value="PROTEIN_KINASE_ATP"/>
    <property type="match status" value="1"/>
</dbReference>
<dbReference type="InterPro" id="IPR011009">
    <property type="entry name" value="Kinase-like_dom_sf"/>
</dbReference>
<dbReference type="EMBL" id="JAACJJ010000057">
    <property type="protein sequence ID" value="KAF5310951.1"/>
    <property type="molecule type" value="Genomic_DNA"/>
</dbReference>
<dbReference type="AlphaFoldDB" id="A0A8H5AUE1"/>
<organism evidence="6 7">
    <name type="scientific">Psilocybe cf. subviscida</name>
    <dbReference type="NCBI Taxonomy" id="2480587"/>
    <lineage>
        <taxon>Eukaryota</taxon>
        <taxon>Fungi</taxon>
        <taxon>Dikarya</taxon>
        <taxon>Basidiomycota</taxon>
        <taxon>Agaricomycotina</taxon>
        <taxon>Agaricomycetes</taxon>
        <taxon>Agaricomycetidae</taxon>
        <taxon>Agaricales</taxon>
        <taxon>Agaricineae</taxon>
        <taxon>Strophariaceae</taxon>
        <taxon>Psilocybe</taxon>
    </lineage>
</organism>
<feature type="domain" description="Protein kinase" evidence="5">
    <location>
        <begin position="26"/>
        <end position="296"/>
    </location>
</feature>
<dbReference type="SUPFAM" id="SSF56112">
    <property type="entry name" value="Protein kinase-like (PK-like)"/>
    <property type="match status" value="1"/>
</dbReference>
<dbReference type="Proteomes" id="UP000567179">
    <property type="component" value="Unassembled WGS sequence"/>
</dbReference>
<dbReference type="GO" id="GO:0004674">
    <property type="term" value="F:protein serine/threonine kinase activity"/>
    <property type="evidence" value="ECO:0007669"/>
    <property type="project" value="TreeGrafter"/>
</dbReference>
<protein>
    <recommendedName>
        <fullName evidence="5">Protein kinase domain-containing protein</fullName>
    </recommendedName>
</protein>
<dbReference type="GO" id="GO:0005737">
    <property type="term" value="C:cytoplasm"/>
    <property type="evidence" value="ECO:0007669"/>
    <property type="project" value="TreeGrafter"/>
</dbReference>
<proteinExistence type="predicted"/>
<evidence type="ECO:0000313" key="7">
    <source>
        <dbReference type="Proteomes" id="UP000567179"/>
    </source>
</evidence>
<dbReference type="PROSITE" id="PS00108">
    <property type="entry name" value="PROTEIN_KINASE_ST"/>
    <property type="match status" value="1"/>
</dbReference>
<dbReference type="InterPro" id="IPR008271">
    <property type="entry name" value="Ser/Thr_kinase_AS"/>
</dbReference>
<evidence type="ECO:0000256" key="4">
    <source>
        <dbReference type="SAM" id="MobiDB-lite"/>
    </source>
</evidence>
<sequence>MSKKSAGPAPSPSHPPLGSFIDGNTLELVEVLGVGGYGVVYRAVEAYSTSQRSFAVKCLLSAHGQSASRRQLHLREIALHQIASAHPAVVTLHRVVEDGNYTFIIMDYATDDDLFTQILHKTRYLGNNALIRHIFMQLLDAVLYCHSLGIYHRDLKPENVLCYDRGYRVAVTDFGLATTDKFSREFRTGSLYHMSPECQAGDSERPTPYSPMHNDTWSLGIILLNLVTGRNPWKSATPDDATYQAYRRDPSHFLPSVLPISDELNKILVRVLDTNWQTRMPLPELRVCIQNIQNFYSENVIFEGSLARCPWEAGLDLGNGTHHPKQAQQPVPEKRPVPNIPEGVEPYCVFSMSEAVSEYKSQGSGGDTFLESTTWDDDTTEVQEVDMFDDMESHSGRSSYTSESSSPSTPSSCHEFNINAGYDSARYYDAEGAAYPSVYDATSDAPTDDNRFASSVFLPTPVAESKPFFFHPDASYMDGYRTQKRYSSPNTSVYSVAEESGYDVQSPTSTDFPPHSPNFHAWPDTPQSRPIDIHAGAAGGRHREPPKLKAHNIFNPMRFFPRSAGSSWLNQKASAAHYAPTAPGGGHMRMRAASPPPVPLMGWNDNYYPPHQLPNAHGYTHRPRAATYRP</sequence>
<evidence type="ECO:0000256" key="3">
    <source>
        <dbReference type="PROSITE-ProRule" id="PRU10141"/>
    </source>
</evidence>
<dbReference type="GO" id="GO:0005524">
    <property type="term" value="F:ATP binding"/>
    <property type="evidence" value="ECO:0007669"/>
    <property type="project" value="UniProtKB-UniRule"/>
</dbReference>
<feature type="region of interest" description="Disordered" evidence="4">
    <location>
        <begin position="390"/>
        <end position="413"/>
    </location>
</feature>
<name>A0A8H5AUE1_9AGAR</name>
<dbReference type="SMART" id="SM00220">
    <property type="entry name" value="S_TKc"/>
    <property type="match status" value="1"/>
</dbReference>